<name>A0ABR2BBD7_9ROSI</name>
<dbReference type="EMBL" id="JBBPBM010000142">
    <property type="protein sequence ID" value="KAK8504438.1"/>
    <property type="molecule type" value="Genomic_DNA"/>
</dbReference>
<proteinExistence type="predicted"/>
<keyword evidence="2" id="KW-1185">Reference proteome</keyword>
<gene>
    <name evidence="1" type="ORF">V6N12_030534</name>
</gene>
<evidence type="ECO:0000313" key="1">
    <source>
        <dbReference type="EMBL" id="KAK8504438.1"/>
    </source>
</evidence>
<protein>
    <recommendedName>
        <fullName evidence="3">Reverse transcriptase zinc-binding domain-containing protein</fullName>
    </recommendedName>
</protein>
<evidence type="ECO:0008006" key="3">
    <source>
        <dbReference type="Google" id="ProtNLM"/>
    </source>
</evidence>
<comment type="caution">
    <text evidence="1">The sequence shown here is derived from an EMBL/GenBank/DDBJ whole genome shotgun (WGS) entry which is preliminary data.</text>
</comment>
<sequence>MSLPFKEWVLASINSQGFCSRGDAAWPVRFVVFCWLIWKRRCSLLLDDRYVERWDFVTHGLCLATEFIGGMIFQPGLIYKKEKIIRLSGGF</sequence>
<organism evidence="1 2">
    <name type="scientific">Hibiscus sabdariffa</name>
    <name type="common">roselle</name>
    <dbReference type="NCBI Taxonomy" id="183260"/>
    <lineage>
        <taxon>Eukaryota</taxon>
        <taxon>Viridiplantae</taxon>
        <taxon>Streptophyta</taxon>
        <taxon>Embryophyta</taxon>
        <taxon>Tracheophyta</taxon>
        <taxon>Spermatophyta</taxon>
        <taxon>Magnoliopsida</taxon>
        <taxon>eudicotyledons</taxon>
        <taxon>Gunneridae</taxon>
        <taxon>Pentapetalae</taxon>
        <taxon>rosids</taxon>
        <taxon>malvids</taxon>
        <taxon>Malvales</taxon>
        <taxon>Malvaceae</taxon>
        <taxon>Malvoideae</taxon>
        <taxon>Hibiscus</taxon>
    </lineage>
</organism>
<dbReference type="Proteomes" id="UP001472677">
    <property type="component" value="Unassembled WGS sequence"/>
</dbReference>
<evidence type="ECO:0000313" key="2">
    <source>
        <dbReference type="Proteomes" id="UP001472677"/>
    </source>
</evidence>
<accession>A0ABR2BBD7</accession>
<reference evidence="1 2" key="1">
    <citation type="journal article" date="2024" name="G3 (Bethesda)">
        <title>Genome assembly of Hibiscus sabdariffa L. provides insights into metabolisms of medicinal natural products.</title>
        <authorList>
            <person name="Kim T."/>
        </authorList>
    </citation>
    <scope>NUCLEOTIDE SEQUENCE [LARGE SCALE GENOMIC DNA]</scope>
    <source>
        <strain evidence="1">TK-2024</strain>
        <tissue evidence="1">Old leaves</tissue>
    </source>
</reference>